<feature type="compositionally biased region" description="Pro residues" evidence="6">
    <location>
        <begin position="22"/>
        <end position="47"/>
    </location>
</feature>
<evidence type="ECO:0000313" key="9">
    <source>
        <dbReference type="RefSeq" id="XP_037887587.1"/>
    </source>
</evidence>
<evidence type="ECO:0000313" key="10">
    <source>
        <dbReference type="RefSeq" id="XP_037887588.1"/>
    </source>
</evidence>
<dbReference type="RefSeq" id="XP_037887587.1">
    <property type="nucleotide sequence ID" value="XM_038031659.1"/>
</dbReference>
<feature type="region of interest" description="Disordered" evidence="6">
    <location>
        <begin position="1"/>
        <end position="55"/>
    </location>
</feature>
<feature type="transmembrane region" description="Helical" evidence="5">
    <location>
        <begin position="163"/>
        <end position="181"/>
    </location>
</feature>
<gene>
    <name evidence="8 9 10" type="primary">LOC119636350</name>
</gene>
<reference evidence="8 9" key="1">
    <citation type="submission" date="2025-04" db="UniProtKB">
        <authorList>
            <consortium name="RefSeq"/>
        </authorList>
    </citation>
    <scope>IDENTIFICATION</scope>
    <source>
        <tissue evidence="8 9">Whole body pupa</tissue>
    </source>
</reference>
<evidence type="ECO:0000313" key="7">
    <source>
        <dbReference type="Proteomes" id="UP000092443"/>
    </source>
</evidence>
<comment type="subcellular location">
    <subcellularLocation>
        <location evidence="1">Membrane</location>
        <topology evidence="1">Multi-pass membrane protein</topology>
    </subcellularLocation>
</comment>
<dbReference type="RefSeq" id="XP_037887586.1">
    <property type="nucleotide sequence ID" value="XM_038031658.1"/>
</dbReference>
<evidence type="ECO:0000256" key="5">
    <source>
        <dbReference type="RuleBase" id="RU004379"/>
    </source>
</evidence>
<name>A0A9C5YUR1_9MUSC</name>
<dbReference type="Proteomes" id="UP000092443">
    <property type="component" value="Unplaced"/>
</dbReference>
<accession>A0A9C5YUR1</accession>
<evidence type="ECO:0000256" key="2">
    <source>
        <dbReference type="ARBA" id="ARBA00022692"/>
    </source>
</evidence>
<feature type="transmembrane region" description="Helical" evidence="5">
    <location>
        <begin position="250"/>
        <end position="268"/>
    </location>
</feature>
<dbReference type="AlphaFoldDB" id="A0A9C5YUR1"/>
<feature type="transmembrane region" description="Helical" evidence="5">
    <location>
        <begin position="130"/>
        <end position="151"/>
    </location>
</feature>
<dbReference type="GO" id="GO:0016020">
    <property type="term" value="C:membrane"/>
    <property type="evidence" value="ECO:0007669"/>
    <property type="project" value="UniProtKB-SubCell"/>
</dbReference>
<organism evidence="7 8">
    <name type="scientific">Glossina fuscipes</name>
    <dbReference type="NCBI Taxonomy" id="7396"/>
    <lineage>
        <taxon>Eukaryota</taxon>
        <taxon>Metazoa</taxon>
        <taxon>Ecdysozoa</taxon>
        <taxon>Arthropoda</taxon>
        <taxon>Hexapoda</taxon>
        <taxon>Insecta</taxon>
        <taxon>Pterygota</taxon>
        <taxon>Neoptera</taxon>
        <taxon>Endopterygota</taxon>
        <taxon>Diptera</taxon>
        <taxon>Brachycera</taxon>
        <taxon>Muscomorpha</taxon>
        <taxon>Hippoboscoidea</taxon>
        <taxon>Glossinidae</taxon>
        <taxon>Glossina</taxon>
    </lineage>
</organism>
<protein>
    <submittedName>
        <fullName evidence="8 9">Protein lifeguard 1-like isoform X1</fullName>
    </submittedName>
</protein>
<feature type="transmembrane region" description="Helical" evidence="5">
    <location>
        <begin position="193"/>
        <end position="213"/>
    </location>
</feature>
<comment type="similarity">
    <text evidence="5">Belongs to the BI1 family.</text>
</comment>
<dbReference type="CDD" id="cd10428">
    <property type="entry name" value="LFG_like"/>
    <property type="match status" value="1"/>
</dbReference>
<dbReference type="InterPro" id="IPR006214">
    <property type="entry name" value="Bax_inhibitor_1-related"/>
</dbReference>
<feature type="transmembrane region" description="Helical" evidence="5">
    <location>
        <begin position="311"/>
        <end position="334"/>
    </location>
</feature>
<keyword evidence="7" id="KW-1185">Reference proteome</keyword>
<feature type="transmembrane region" description="Helical" evidence="5">
    <location>
        <begin position="274"/>
        <end position="291"/>
    </location>
</feature>
<dbReference type="PANTHER" id="PTHR23291">
    <property type="entry name" value="BAX INHIBITOR-RELATED"/>
    <property type="match status" value="1"/>
</dbReference>
<evidence type="ECO:0000256" key="1">
    <source>
        <dbReference type="ARBA" id="ARBA00004141"/>
    </source>
</evidence>
<dbReference type="RefSeq" id="XP_037887588.1">
    <property type="nucleotide sequence ID" value="XM_038031660.1"/>
</dbReference>
<evidence type="ECO:0000313" key="8">
    <source>
        <dbReference type="RefSeq" id="XP_037887586.1"/>
    </source>
</evidence>
<dbReference type="Pfam" id="PF01027">
    <property type="entry name" value="Bax1-I"/>
    <property type="match status" value="1"/>
</dbReference>
<dbReference type="PRINTS" id="PR01871">
    <property type="entry name" value="ANNEXINVII"/>
</dbReference>
<proteinExistence type="inferred from homology"/>
<keyword evidence="2 5" id="KW-0812">Transmembrane</keyword>
<feature type="transmembrane region" description="Helical" evidence="5">
    <location>
        <begin position="219"/>
        <end position="238"/>
    </location>
</feature>
<keyword evidence="3 5" id="KW-1133">Transmembrane helix</keyword>
<dbReference type="KEGG" id="gfs:119636350"/>
<evidence type="ECO:0000256" key="6">
    <source>
        <dbReference type="SAM" id="MobiDB-lite"/>
    </source>
</evidence>
<dbReference type="GeneID" id="119636350"/>
<evidence type="ECO:0000256" key="3">
    <source>
        <dbReference type="ARBA" id="ARBA00022989"/>
    </source>
</evidence>
<keyword evidence="4 5" id="KW-0472">Membrane</keyword>
<dbReference type="PANTHER" id="PTHR23291:SF47">
    <property type="entry name" value="TRANSMEMBRANE BAX INHIBITOR MOTIF CONTAINING 7"/>
    <property type="match status" value="1"/>
</dbReference>
<sequence length="337" mass="36184">MSWQGGAYYQDPNQPFYGGGAYPPPQGGYPPPQGGYPPPQGGYPPPGGYAAPAGGYPPPGGYAAPAGGYPPPGGYGAPDGGYPPGGYVPQPGFIQPPPMSPGYGAYDDPEAPKNFSFDDQTVRKGFIRKVYMILMGQLMVTFGFVALFTFHQPTKDFARHNPALFWVALAVLLVTMIAMACCEGVRRKTPMNFIFLGLFTLAESFLLGMTAGNYAANEVLMAVGITAAVCFALTLFAIQTKYDFTMCGGVLLAVMVVFLIFGIVAIFIPGKIMTIVYASLGAVIFSIYLIYDTQLMMGGEHKYSISPEEYIFAALNLYLDIVNIFIYILTLIGATRD</sequence>
<evidence type="ECO:0000256" key="4">
    <source>
        <dbReference type="ARBA" id="ARBA00023136"/>
    </source>
</evidence>